<keyword evidence="2" id="KW-1185">Reference proteome</keyword>
<name>A0A4U6UAA4_SETVI</name>
<gene>
    <name evidence="1" type="ORF">SEVIR_5G057000v2</name>
</gene>
<dbReference type="PANTHER" id="PTHR33377">
    <property type="entry name" value="OS10G0134700 PROTEIN-RELATED"/>
    <property type="match status" value="1"/>
</dbReference>
<evidence type="ECO:0000313" key="1">
    <source>
        <dbReference type="EMBL" id="TKW12780.1"/>
    </source>
</evidence>
<dbReference type="OMA" id="TNCAVEA"/>
<organism evidence="1 2">
    <name type="scientific">Setaria viridis</name>
    <name type="common">Green bristlegrass</name>
    <name type="synonym">Setaria italica subsp. viridis</name>
    <dbReference type="NCBI Taxonomy" id="4556"/>
    <lineage>
        <taxon>Eukaryota</taxon>
        <taxon>Viridiplantae</taxon>
        <taxon>Streptophyta</taxon>
        <taxon>Embryophyta</taxon>
        <taxon>Tracheophyta</taxon>
        <taxon>Spermatophyta</taxon>
        <taxon>Magnoliopsida</taxon>
        <taxon>Liliopsida</taxon>
        <taxon>Poales</taxon>
        <taxon>Poaceae</taxon>
        <taxon>PACMAD clade</taxon>
        <taxon>Panicoideae</taxon>
        <taxon>Panicodae</taxon>
        <taxon>Paniceae</taxon>
        <taxon>Cenchrinae</taxon>
        <taxon>Setaria</taxon>
    </lineage>
</organism>
<dbReference type="Proteomes" id="UP000298652">
    <property type="component" value="Chromosome 5"/>
</dbReference>
<dbReference type="InterPro" id="IPR027417">
    <property type="entry name" value="P-loop_NTPase"/>
</dbReference>
<dbReference type="Gene3D" id="3.40.50.300">
    <property type="entry name" value="P-loop containing nucleotide triphosphate hydrolases"/>
    <property type="match status" value="1"/>
</dbReference>
<dbReference type="AlphaFoldDB" id="A0A4U6UAA4"/>
<protein>
    <recommendedName>
        <fullName evidence="3">Rx N-terminal domain-containing protein</fullName>
    </recommendedName>
</protein>
<dbReference type="SUPFAM" id="SSF52540">
    <property type="entry name" value="P-loop containing nucleoside triphosphate hydrolases"/>
    <property type="match status" value="1"/>
</dbReference>
<evidence type="ECO:0000313" key="2">
    <source>
        <dbReference type="Proteomes" id="UP000298652"/>
    </source>
</evidence>
<dbReference type="EMBL" id="CM016556">
    <property type="protein sequence ID" value="TKW12780.1"/>
    <property type="molecule type" value="Genomic_DNA"/>
</dbReference>
<evidence type="ECO:0008006" key="3">
    <source>
        <dbReference type="Google" id="ProtNLM"/>
    </source>
</evidence>
<accession>A0A4U6UAA4</accession>
<dbReference type="PANTHER" id="PTHR33377:SF87">
    <property type="entry name" value="NB-ARC DOMAIN-CONTAINING PROTEIN"/>
    <property type="match status" value="1"/>
</dbReference>
<proteinExistence type="predicted"/>
<reference evidence="1" key="1">
    <citation type="submission" date="2019-03" db="EMBL/GenBank/DDBJ databases">
        <title>WGS assembly of Setaria viridis.</title>
        <authorList>
            <person name="Huang P."/>
            <person name="Jenkins J."/>
            <person name="Grimwood J."/>
            <person name="Barry K."/>
            <person name="Healey A."/>
            <person name="Mamidi S."/>
            <person name="Sreedasyam A."/>
            <person name="Shu S."/>
            <person name="Feldman M."/>
            <person name="Wu J."/>
            <person name="Yu Y."/>
            <person name="Chen C."/>
            <person name="Johnson J."/>
            <person name="Rokhsar D."/>
            <person name="Baxter I."/>
            <person name="Schmutz J."/>
            <person name="Brutnell T."/>
            <person name="Kellogg E."/>
        </authorList>
    </citation>
    <scope>NUCLEOTIDE SEQUENCE [LARGE SCALE GENOMIC DNA]</scope>
</reference>
<dbReference type="Gramene" id="TKW12780">
    <property type="protein sequence ID" value="TKW12780"/>
    <property type="gene ID" value="SEVIR_5G057000v2"/>
</dbReference>
<sequence>MDALASAVVSDLIGRCLSFLIARYQKHAAASKLGRLHRLLLRARAVVEEAETRHITNRGMLLQLGRLREGMYRGHYVLDASRRLAAVSTRRRVLAARRRSSSSSPYFDAAAVVDGNNGEGAVEVSGDSMNELQAVVDSLEAVLGDMKEFVVFLGGYPRVGRQPYSTYLHMGRCMFGRHGEMERVIEFLLRPCSLPGVLPITGPPEVGKKTLVEHVCADDRVRKQFPLITHLCGDELGDGEYDLIPEHQEHVPSGGGSLIIVEFAGAPDASAWRRFYSSVSNSDKSSKIIVISQTEQVSTLGTGQALRLATLHKEEYWHFFKVLAFGSADPGDHPELASIAMDLVDELKGSFMAANILSRLMHSSMDARFWRRVLEVVRRGVRANYTAFGEHPSRLPGRSRLAYLCGAAEDAPLCFYYDWRKQTGTWRPGPAQSAELPKVTLQDVLDGRAVPRGEDKMGVLAWRSPIPPYYNYVTNCAVEAAAESLAVTRSSYLKRKRLR</sequence>